<dbReference type="EMBL" id="KQ422018">
    <property type="protein sequence ID" value="KOF75698.1"/>
    <property type="molecule type" value="Genomic_DNA"/>
</dbReference>
<sequence length="52" mass="5777">MHLSTEATTDKCSISCSINSSNNRSYSCNTHNSKCAHFRLLVTSSSKIQLLR</sequence>
<dbReference type="AlphaFoldDB" id="A0A0L8GFI3"/>
<name>A0A0L8GFI3_OCTBM</name>
<reference evidence="1" key="1">
    <citation type="submission" date="2015-07" db="EMBL/GenBank/DDBJ databases">
        <title>MeaNS - Measles Nucleotide Surveillance Program.</title>
        <authorList>
            <person name="Tran T."/>
            <person name="Druce J."/>
        </authorList>
    </citation>
    <scope>NUCLEOTIDE SEQUENCE</scope>
    <source>
        <strain evidence="1">UCB-OBI-ISO-001</strain>
        <tissue evidence="1">Gonad</tissue>
    </source>
</reference>
<organism evidence="1">
    <name type="scientific">Octopus bimaculoides</name>
    <name type="common">California two-spotted octopus</name>
    <dbReference type="NCBI Taxonomy" id="37653"/>
    <lineage>
        <taxon>Eukaryota</taxon>
        <taxon>Metazoa</taxon>
        <taxon>Spiralia</taxon>
        <taxon>Lophotrochozoa</taxon>
        <taxon>Mollusca</taxon>
        <taxon>Cephalopoda</taxon>
        <taxon>Coleoidea</taxon>
        <taxon>Octopodiformes</taxon>
        <taxon>Octopoda</taxon>
        <taxon>Incirrata</taxon>
        <taxon>Octopodidae</taxon>
        <taxon>Octopus</taxon>
    </lineage>
</organism>
<gene>
    <name evidence="1" type="ORF">OCBIM_22034351mg</name>
</gene>
<protein>
    <submittedName>
        <fullName evidence="1">Uncharacterized protein</fullName>
    </submittedName>
</protein>
<proteinExistence type="predicted"/>
<accession>A0A0L8GFI3</accession>
<evidence type="ECO:0000313" key="1">
    <source>
        <dbReference type="EMBL" id="KOF75698.1"/>
    </source>
</evidence>